<evidence type="ECO:0000256" key="8">
    <source>
        <dbReference type="SAM" id="MobiDB-lite"/>
    </source>
</evidence>
<dbReference type="InterPro" id="IPR055179">
    <property type="entry name" value="Tex-like_central_region"/>
</dbReference>
<dbReference type="Pfam" id="PF00075">
    <property type="entry name" value="RNase_H"/>
    <property type="match status" value="1"/>
</dbReference>
<feature type="region of interest" description="Disordered" evidence="8">
    <location>
        <begin position="3688"/>
        <end position="3846"/>
    </location>
</feature>
<dbReference type="GO" id="GO:0006974">
    <property type="term" value="P:DNA damage response"/>
    <property type="evidence" value="ECO:0007669"/>
    <property type="project" value="InterPro"/>
</dbReference>
<dbReference type="InterPro" id="IPR017072">
    <property type="entry name" value="TF_Spt6"/>
</dbReference>
<dbReference type="InterPro" id="IPR028088">
    <property type="entry name" value="Spt6_HTH_DNA-bd_dom"/>
</dbReference>
<feature type="compositionally biased region" description="Basic and acidic residues" evidence="8">
    <location>
        <begin position="2256"/>
        <end position="2265"/>
    </location>
</feature>
<keyword evidence="7" id="KW-0539">Nucleus</keyword>
<feature type="compositionally biased region" description="Polar residues" evidence="8">
    <location>
        <begin position="1973"/>
        <end position="2004"/>
    </location>
</feature>
<dbReference type="GO" id="GO:0003746">
    <property type="term" value="F:translation elongation factor activity"/>
    <property type="evidence" value="ECO:0007669"/>
    <property type="project" value="UniProtKB-KW"/>
</dbReference>
<keyword evidence="11" id="KW-0648">Protein biosynthesis</keyword>
<dbReference type="PANTHER" id="PTHR10145">
    <property type="entry name" value="TRANSCRIPTION ELONGATION FACTOR SPT6"/>
    <property type="match status" value="1"/>
</dbReference>
<dbReference type="InterPro" id="IPR028231">
    <property type="entry name" value="Spt6_YqgF"/>
</dbReference>
<evidence type="ECO:0000313" key="12">
    <source>
        <dbReference type="Proteomes" id="UP000614334"/>
    </source>
</evidence>
<dbReference type="GO" id="GO:0031491">
    <property type="term" value="F:nucleosome binding"/>
    <property type="evidence" value="ECO:0007669"/>
    <property type="project" value="TreeGrafter"/>
</dbReference>
<feature type="region of interest" description="Disordered" evidence="8">
    <location>
        <begin position="1457"/>
        <end position="1484"/>
    </location>
</feature>
<feature type="compositionally biased region" description="Low complexity" evidence="8">
    <location>
        <begin position="2235"/>
        <end position="2255"/>
    </location>
</feature>
<proteinExistence type="inferred from homology"/>
<feature type="compositionally biased region" description="Acidic residues" evidence="8">
    <location>
        <begin position="81"/>
        <end position="93"/>
    </location>
</feature>
<dbReference type="GO" id="GO:0008023">
    <property type="term" value="C:transcription elongation factor complex"/>
    <property type="evidence" value="ECO:0007669"/>
    <property type="project" value="TreeGrafter"/>
</dbReference>
<dbReference type="CDD" id="cd01650">
    <property type="entry name" value="RT_nLTR_like"/>
    <property type="match status" value="1"/>
</dbReference>
<dbReference type="Gene3D" id="1.10.150.850">
    <property type="entry name" value="Spt6, helix-hairpin-helix domain"/>
    <property type="match status" value="1"/>
</dbReference>
<feature type="compositionally biased region" description="Polar residues" evidence="8">
    <location>
        <begin position="3794"/>
        <end position="3811"/>
    </location>
</feature>
<dbReference type="InterPro" id="IPR002156">
    <property type="entry name" value="RNaseH_domain"/>
</dbReference>
<keyword evidence="11" id="KW-0251">Elongation factor</keyword>
<evidence type="ECO:0000313" key="11">
    <source>
        <dbReference type="EMBL" id="KAF8758516.1"/>
    </source>
</evidence>
<dbReference type="Gene3D" id="2.40.50.140">
    <property type="entry name" value="Nucleic acid-binding proteins"/>
    <property type="match status" value="1"/>
</dbReference>
<dbReference type="CDD" id="cd09276">
    <property type="entry name" value="Rnase_HI_RT_non_LTR"/>
    <property type="match status" value="1"/>
</dbReference>
<evidence type="ECO:0000259" key="10">
    <source>
        <dbReference type="PROSITE" id="PS50879"/>
    </source>
</evidence>
<feature type="compositionally biased region" description="Acidic residues" evidence="8">
    <location>
        <begin position="112"/>
        <end position="124"/>
    </location>
</feature>
<dbReference type="InterPro" id="IPR005135">
    <property type="entry name" value="Endo/exonuclease/phosphatase"/>
</dbReference>
<dbReference type="Gene3D" id="3.30.505.10">
    <property type="entry name" value="SH2 domain"/>
    <property type="match status" value="1"/>
</dbReference>
<dbReference type="Pfam" id="PF14639">
    <property type="entry name" value="YqgF"/>
    <property type="match status" value="1"/>
</dbReference>
<keyword evidence="6" id="KW-0804">Transcription</keyword>
<dbReference type="Pfam" id="PF00078">
    <property type="entry name" value="RVT_1"/>
    <property type="match status" value="1"/>
</dbReference>
<dbReference type="SUPFAM" id="SSF55550">
    <property type="entry name" value="SH2 domain"/>
    <property type="match status" value="1"/>
</dbReference>
<dbReference type="InterPro" id="IPR032706">
    <property type="entry name" value="Spt6_HHH"/>
</dbReference>
<evidence type="ECO:0000256" key="5">
    <source>
        <dbReference type="ARBA" id="ARBA00022999"/>
    </source>
</evidence>
<dbReference type="Gene3D" id="1.10.10.650">
    <property type="entry name" value="RuvA domain 2-like"/>
    <property type="match status" value="1"/>
</dbReference>
<dbReference type="InterPro" id="IPR036397">
    <property type="entry name" value="RNaseH_sf"/>
</dbReference>
<feature type="region of interest" description="Disordered" evidence="8">
    <location>
        <begin position="1965"/>
        <end position="2006"/>
    </location>
</feature>
<reference evidence="11" key="1">
    <citation type="submission" date="2020-09" db="EMBL/GenBank/DDBJ databases">
        <title>Comparative genome analyses of four rice-infecting Rhizoctonia solani isolates reveal extensive enrichment of homogalacturonan modification genes.</title>
        <authorList>
            <person name="Lee D.-Y."/>
            <person name="Jeon J."/>
            <person name="Kim K.-T."/>
            <person name="Cheong K."/>
            <person name="Song H."/>
            <person name="Choi G."/>
            <person name="Ko J."/>
            <person name="Opiyo S.O."/>
            <person name="Zuo S."/>
            <person name="Madhav S."/>
            <person name="Lee Y.-H."/>
            <person name="Wang G.-L."/>
        </authorList>
    </citation>
    <scope>NUCLEOTIDE SEQUENCE</scope>
    <source>
        <strain evidence="11">AG1-IA B2</strain>
    </source>
</reference>
<dbReference type="InterPro" id="IPR043502">
    <property type="entry name" value="DNA/RNA_pol_sf"/>
</dbReference>
<dbReference type="InterPro" id="IPR023319">
    <property type="entry name" value="Tex-like_HTH_dom_sf"/>
</dbReference>
<feature type="compositionally biased region" description="Basic and acidic residues" evidence="8">
    <location>
        <begin position="176"/>
        <end position="187"/>
    </location>
</feature>
<dbReference type="InterPro" id="IPR028083">
    <property type="entry name" value="Spt6_acidic_N_dom"/>
</dbReference>
<feature type="domain" description="RNase H type-1" evidence="10">
    <location>
        <begin position="3213"/>
        <end position="3357"/>
    </location>
</feature>
<dbReference type="CDD" id="cd09918">
    <property type="entry name" value="SH2_Nterm_SPT6_like"/>
    <property type="match status" value="1"/>
</dbReference>
<dbReference type="SUPFAM" id="SSF56219">
    <property type="entry name" value="DNase I-like"/>
    <property type="match status" value="1"/>
</dbReference>
<feature type="compositionally biased region" description="Acidic residues" evidence="8">
    <location>
        <begin position="61"/>
        <end position="71"/>
    </location>
</feature>
<dbReference type="SUPFAM" id="SSF56672">
    <property type="entry name" value="DNA/RNA polymerases"/>
    <property type="match status" value="1"/>
</dbReference>
<dbReference type="InterPro" id="IPR049540">
    <property type="entry name" value="Spt6-like_S1"/>
</dbReference>
<evidence type="ECO:0000256" key="4">
    <source>
        <dbReference type="ARBA" id="ARBA00022454"/>
    </source>
</evidence>
<keyword evidence="5" id="KW-0727">SH2 domain</keyword>
<dbReference type="InterPro" id="IPR012340">
    <property type="entry name" value="NA-bd_OB-fold"/>
</dbReference>
<dbReference type="Pfam" id="PF07962">
    <property type="entry name" value="Swi3"/>
    <property type="match status" value="1"/>
</dbReference>
<dbReference type="InterPro" id="IPR023323">
    <property type="entry name" value="Tex-like_dom_sf"/>
</dbReference>
<dbReference type="GO" id="GO:0140673">
    <property type="term" value="P:transcription elongation-coupled chromatin remodeling"/>
    <property type="evidence" value="ECO:0007669"/>
    <property type="project" value="InterPro"/>
</dbReference>
<feature type="region of interest" description="Disordered" evidence="8">
    <location>
        <begin position="1629"/>
        <end position="1662"/>
    </location>
</feature>
<dbReference type="Pfam" id="PF14632">
    <property type="entry name" value="SPT6_acidic"/>
    <property type="match status" value="1"/>
</dbReference>
<dbReference type="Pfam" id="PF14633">
    <property type="entry name" value="SH2_2"/>
    <property type="match status" value="1"/>
</dbReference>
<feature type="compositionally biased region" description="Basic residues" evidence="8">
    <location>
        <begin position="97"/>
        <end position="108"/>
    </location>
</feature>
<dbReference type="InterPro" id="IPR012923">
    <property type="entry name" value="Csm3"/>
</dbReference>
<dbReference type="GO" id="GO:0003677">
    <property type="term" value="F:DNA binding"/>
    <property type="evidence" value="ECO:0007669"/>
    <property type="project" value="InterPro"/>
</dbReference>
<dbReference type="Gene3D" id="3.30.420.140">
    <property type="entry name" value="YqgF/RNase H-like domain"/>
    <property type="match status" value="2"/>
</dbReference>
<dbReference type="InterPro" id="IPR012337">
    <property type="entry name" value="RNaseH-like_sf"/>
</dbReference>
<name>A0A8H7IHH0_9AGAM</name>
<keyword evidence="4" id="KW-0158">Chromosome</keyword>
<comment type="similarity">
    <text evidence="3">Belongs to the SPT6 family.</text>
</comment>
<dbReference type="Pfam" id="PF22706">
    <property type="entry name" value="Tex_central_region"/>
    <property type="match status" value="1"/>
</dbReference>
<dbReference type="GO" id="GO:0042393">
    <property type="term" value="F:histone binding"/>
    <property type="evidence" value="ECO:0007669"/>
    <property type="project" value="TreeGrafter"/>
</dbReference>
<dbReference type="Gene3D" id="1.10.10.2740">
    <property type="entry name" value="Spt6, Death-like domain"/>
    <property type="match status" value="1"/>
</dbReference>
<feature type="compositionally biased region" description="Gly residues" evidence="8">
    <location>
        <begin position="786"/>
        <end position="807"/>
    </location>
</feature>
<dbReference type="Gene3D" id="3.30.420.10">
    <property type="entry name" value="Ribonuclease H-like superfamily/Ribonuclease H"/>
    <property type="match status" value="1"/>
</dbReference>
<feature type="region of interest" description="Disordered" evidence="8">
    <location>
        <begin position="1874"/>
        <end position="1910"/>
    </location>
</feature>
<dbReference type="EMBL" id="JACYCF010000003">
    <property type="protein sequence ID" value="KAF8758516.1"/>
    <property type="molecule type" value="Genomic_DNA"/>
</dbReference>
<organism evidence="11 12">
    <name type="scientific">Rhizoctonia solani</name>
    <dbReference type="NCBI Taxonomy" id="456999"/>
    <lineage>
        <taxon>Eukaryota</taxon>
        <taxon>Fungi</taxon>
        <taxon>Dikarya</taxon>
        <taxon>Basidiomycota</taxon>
        <taxon>Agaricomycotina</taxon>
        <taxon>Agaricomycetes</taxon>
        <taxon>Cantharellales</taxon>
        <taxon>Ceratobasidiaceae</taxon>
        <taxon>Rhizoctonia</taxon>
    </lineage>
</organism>
<feature type="compositionally biased region" description="Acidic residues" evidence="8">
    <location>
        <begin position="188"/>
        <end position="212"/>
    </location>
</feature>
<dbReference type="Gene3D" id="3.60.10.10">
    <property type="entry name" value="Endonuclease/exonuclease/phosphatase"/>
    <property type="match status" value="1"/>
</dbReference>
<sequence>MSSPAAILEEAMAHDGEHEEGINDVEMGEDDAPGAEDAEGEDEEGEGDGDAVGAEGAASDDSSEEGEDDEAEARRVREGFIVDEDEDDEEDSEAERRRRRRRKKRRKHREMEEDLDEDDLDLVEENTGTRASRSHLTRLRRGRASSSRSASPEETRISRGRRPRGSDDESLPDANDIDRIWDDRAREEDDGDMDDFIEDDLDEDPGMGEEEREEQRRERPWDEIFEVFGDGTDYDWALDDEDLAEEYEPISKPDLTYNDVLNPQKSEPVILLSMMTLFESQTSERMQLTNSTLADAPLLLERAGKMHHYLMQFILAVRNALDYVVNQYLEIPYIWVHRRDYISHFELRQRVELLTREELWKVGILGLKFRALLERRSALEATFRKLEVQDEYFEKQLLPNLTSISMVADATEWLSVKYKQRKKDIEATADDMAEKKHKNPSRVSAYEVARGTIVSRFRSSSTPNCYQLLGSKSALPDDQDLPPRAYAEQFITESCPTAEEALTTARMIIATELGRDPQLREAIRNQFKEQASLSCEPTEKGKTKIDEAHACYGFKFLVEKPIETLTSSPQYLHILGAESELLLNVEITATRSRMHEITTSLENAYASDSFSDSAKAWNEQRRAVIAEALEKHLIPQAITWTKEWLREEVEDYLANKAAEQLEKRVNMSPCRPKDLVGPDDVPSAVSMSWGKGEPNKDPIHLVYLDEEGRFREHLSWTTFSDADNRQDSSIAQASQTRCNRYRRIHGCDEALDEPCKGGSRIPEPDEENESGGTGASTSAAPAQSGNWGGGDAGGGWGSQNNAGNGGDGDLKITLVQVHGEETRLPRRVDGEVTTSTQPLQATNLPVKVTTTILHRHAMVTSVCPNSCTATMRLRAYTNKPRAEAEFSALPLVARYCVSLARYVQNPLNEYAALGSDLTAVTFTEAQNLIPKDKLLVALERAIVNIVNNVGVDINRAVNDPYHRTLLPYVAGLGPRKSEALIKKLGQIGGTVVNRSNFIKQNLVPTQIFINCCGFLYVPQDPDSKEIARTLEMDDEDVVGKHPSVIVYDLMQKDDNVQKLEELSLDDFAQLLKDMSNEQKRHTLNMIREELLRPFGDQRESFVPPDEWKVMTMLSGETVKTLAPGRVISVSVLRIMKSFVSVRLDSGVDGIINLEYVDREPALGRAIGRATDIEKGDAQTRMPQFDQYYDKHAAQRLQDELHRKKMRAAESSRRIIKHPNFHNFNATQAHQYLANQHRGDVVIRPSSKGPTHLAVTWKVDEGVYQHIDVVDPSGNAGDQSVGEATHSSMAIEELIAHEKYKAGSEAEQLHKALKEFVIMHPTKSIYAFGLNRSKPGTLICPSWLIKMRPIQTWPVRVIPEGYVLIDTPVRPCPIFAMRSRCDTPRPRQRTHPSVRCRPYDPWRPHEPLVTEHRDIPWAEKRQILMPRAVRLLTLCCENAQPLRRSTTSIGRLGCSTASRSNGSGWGASNNGENQSGWSGGDNSGGWGSGVAKTLADGLAQELDKVRVCEMSEAPLTPNYVVSNLGIQEICTNPIRVLSGEPVRGVEIGQPAPTSNALTLRRGASSAGGIVSIPKTRLSEVATDERKIQGQSISSRFSNILRRSTRSTSDLTGIHEHDIASEYPTVRKVIKKPKNNDSNDSISIYASDDSDKKPRKIANVPNRKPAYKNPFSAIPSGGTQEAVASALAVTDRISDYTLSPPPTVPLVASPPRSPVVANAGITLVISSSQESEQVRDAGAALAQLTEYTLDDEPIHSPPRIAPVEMEDVPRPGSTTPTRNRTRPTERQVTPMEDWVFSSQELHWFKRLEAGGYPDNEALERCIKYYTITNQAIANIIENRQLYDNTDEETSSTNAFIQKIEKLGNQISSIAENALYNGTEAGPSRPESPMKQDEEEDTYMGEPEPGPNQPNPLTTEICWGTDAKPGEWGGYTNPSAPTHPATADPTQSMLQAILTKMGQLDDIKSRLDKLEGKSPQVHTAQTSTSRNKYTPKSSPAPTANPSQSRPSFANVAAKAPAKAPEVKASNIAAAIKRDIAKPAPAQSDDKNFVVRFKTLPVTQPNPESIFVAMRECLDAANRNLGKGRLTRVRWSLKASLHLSFSNNVSVTAIENAIPLLMDRLRLPEYEFGPEVPWSRLVVTNVPTGMGGSLQRMRNREELTQLLNEAFPDSAKFGSVKLTLAPDWLADPARLQAEGRNASTVSFAFEDAGGLTSARLMSSPTLFIYGRRCEIKNVNVAPKNPDATNADATTTQPTNTTQKTAHDASERSSRTPLQYPECPKMSEFRRPITQDIWWGRIGSQKNINPNLHNIYGTVNSPNYLCVIPPGFEDEKGPSICIYIRKDRQLHAQFSDCVPTHRDILALDIFINKSKFSIINVYAHGKEANKTIQHITEQIIPADRPIIITGDFNLHHPDWALDNSKWKNRHPNQVEREFRDFAEYNDLILLNTTSSPTRIAPNPDSNSIIDLTFINPRAVEVWPNINWEVDTPSTGRSCGSDHMAITWSITPFDQDEPVEDTTSPNHRHIDPKREDKWVEAFSNAIKKFDLPEDPTTAEDADLITGAILEAMSTATIKTMPDGKKKSSGPVRSPWWNAECSGALNDLKHNPEGRSRDQLRATLRGAIRRARRSNGDRILSEIRTSKVFESLKWFQGKRRSLLPRSKIQMAQFFPPIANPNVTLQPLGIKRMPKRAFQEITVDEIANAIKGTSNKSSPGAFGSNYRVLKWAFWCDTTLFAKLFNLCLNIGYHPTSLRNCVIAPIPKPRRQDMSLPKNYRPIALLETLSKLLEKVITTRITFEAGKFALIPQSQFGGRDITSCTDAGICMVHDIKSHWKSNHRVSLITLDVSGYFNNVDHDRLIYTLDRMGYSNQICNWMKSYLSHRTAQFRIDGHLCPSIALPAVGIPQGSPLSPILSSLYSTPLLIAAQDNHAQSFAYIDDFTILAWGISNTATKLGLEFEIDKSDLIHFYRHPNHSANPSLHLTLNGKNYTILPQGCIRWLGFYLDRKLTFKEHISNSANKAKAIIAGLGMLANTQRGLTIKHARILYLTCVIPILTYGSPLWFLGRRQKSLLEPLRKVQNQGLRWLLGAFKTTPIPCLEHLASIPPLHITCHKLIMNYSAKLRTIPKSSEVAKRLPASWDTHTPTLNSNRKNTTESLQSPIHFIASHSHPHIEFVLPHINHPSNPTIPFPDQIKIKDSTDGLKRDEYRDKILSEISVLEECHASVLGYSDGHAAVSNGIRKVGVGYVIRAGKRTLSSSSVGIGPRANIYDAEMLGILLAFMKAKQIAENQGYRKIRIYCDNQSAVKSIADLSRHPCQYTSRAFVTAAKAFVTGHPERSIHITWTPGHNGVEGNETADRLANEGARVAPNPIFNRTITWAKEQATRKTIRSWKKAWYEHSNHVSTRNITYPAHPHSNYIPYSTQASWAGHRVPPRTIPHRTRALRRVPCTIPPRRRSQMRLRGVGGDNLSFNHLLSRYGGTQGDTQSVIMDNIWDDDAVQVSRNGSSRARIVTESDEEDRPLKRARTAGASKPLFNPESDDEDNLPADVGALFDGLDDDYDLQQLPPQLNIGELQRESDQRVAVEAAKKRLMRGDVMDVSGPVDVDGKAAKARKTLPKLDENRLLDQGDGMPALVRRSKEFKVKGKGHELSDLNRLMQMYQLWAHKMFPKMQFQDTVERVEKLCRTKRMHVALSTWRDIDKAPAPGEEDPDALMEEQDPEQDQEARHPPTSSPARITMEPGGPPMRQSQFDKEPDDDEEIKGERAGGYKQKIATSGKQPEDYGGGFDDEDWAIMDQMEEEAGKSTQPNGLGGSKIQSTLPPSSPPWTDHDVSSDAPPEPAGPSEDEDDFYAMYEP</sequence>
<feature type="compositionally biased region" description="Low complexity" evidence="8">
    <location>
        <begin position="51"/>
        <end position="60"/>
    </location>
</feature>
<dbReference type="Gene3D" id="1.10.3500.10">
    <property type="entry name" value="Tex N-terminal region-like"/>
    <property type="match status" value="1"/>
</dbReference>
<dbReference type="Pfam" id="PF14635">
    <property type="entry name" value="HHH_7"/>
    <property type="match status" value="1"/>
</dbReference>
<comment type="subcellular location">
    <subcellularLocation>
        <location evidence="2">Chromosome</location>
    </subcellularLocation>
    <subcellularLocation>
        <location evidence="1">Nucleus</location>
    </subcellularLocation>
</comment>
<feature type="compositionally biased region" description="Acidic residues" evidence="8">
    <location>
        <begin position="3777"/>
        <end position="3790"/>
    </location>
</feature>
<dbReference type="InterPro" id="IPR037027">
    <property type="entry name" value="YqgF/RNaseH-like_dom_sf"/>
</dbReference>
<dbReference type="GO" id="GO:0004523">
    <property type="term" value="F:RNA-DNA hybrid ribonuclease activity"/>
    <property type="evidence" value="ECO:0007669"/>
    <property type="project" value="InterPro"/>
</dbReference>
<dbReference type="InterPro" id="IPR036691">
    <property type="entry name" value="Endo/exonu/phosph_ase_sf"/>
</dbReference>
<protein>
    <submittedName>
        <fullName evidence="11">Transcription elongation factor Spt6</fullName>
    </submittedName>
</protein>
<dbReference type="Pfam" id="PF21710">
    <property type="entry name" value="Spt6_S1"/>
    <property type="match status" value="1"/>
</dbReference>
<feature type="compositionally biased region" description="Low complexity" evidence="8">
    <location>
        <begin position="1457"/>
        <end position="1475"/>
    </location>
</feature>
<dbReference type="Proteomes" id="UP000614334">
    <property type="component" value="Unassembled WGS sequence"/>
</dbReference>
<feature type="compositionally biased region" description="Acidic residues" evidence="8">
    <location>
        <begin position="3697"/>
        <end position="3713"/>
    </location>
</feature>
<dbReference type="InterPro" id="IPR035420">
    <property type="entry name" value="Spt6_SH2"/>
</dbReference>
<gene>
    <name evidence="11" type="ORF">RHS01_02549</name>
</gene>
<feature type="compositionally biased region" description="Acidic residues" evidence="8">
    <location>
        <begin position="22"/>
        <end position="49"/>
    </location>
</feature>
<feature type="domain" description="Reverse transcriptase" evidence="9">
    <location>
        <begin position="2734"/>
        <end position="2996"/>
    </location>
</feature>
<feature type="compositionally biased region" description="Basic residues" evidence="8">
    <location>
        <begin position="132"/>
        <end position="143"/>
    </location>
</feature>
<evidence type="ECO:0000259" key="9">
    <source>
        <dbReference type="PROSITE" id="PS50878"/>
    </source>
</evidence>
<dbReference type="SUPFAM" id="SSF158832">
    <property type="entry name" value="Tex N-terminal region-like"/>
    <property type="match status" value="1"/>
</dbReference>
<dbReference type="PROSITE" id="PS50879">
    <property type="entry name" value="RNASE_H_1"/>
    <property type="match status" value="1"/>
</dbReference>
<dbReference type="InterPro" id="IPR010994">
    <property type="entry name" value="RuvA_2-like"/>
</dbReference>
<dbReference type="InterPro" id="IPR035019">
    <property type="entry name" value="Spt6_SH2_N"/>
</dbReference>
<feature type="compositionally biased region" description="Low complexity" evidence="8">
    <location>
        <begin position="1634"/>
        <end position="1645"/>
    </location>
</feature>
<dbReference type="GO" id="GO:0031297">
    <property type="term" value="P:replication fork processing"/>
    <property type="evidence" value="ECO:0007669"/>
    <property type="project" value="InterPro"/>
</dbReference>
<dbReference type="InterPro" id="IPR036860">
    <property type="entry name" value="SH2_dom_sf"/>
</dbReference>
<dbReference type="PANTHER" id="PTHR10145:SF6">
    <property type="entry name" value="TRANSCRIPTION ELONGATION FACTOR SPT6"/>
    <property type="match status" value="1"/>
</dbReference>
<feature type="compositionally biased region" description="Low complexity" evidence="8">
    <location>
        <begin position="775"/>
        <end position="785"/>
    </location>
</feature>
<accession>A0A8H7IHH0</accession>
<feature type="region of interest" description="Disordered" evidence="8">
    <location>
        <begin position="1749"/>
        <end position="1784"/>
    </location>
</feature>
<feature type="compositionally biased region" description="Basic and acidic residues" evidence="8">
    <location>
        <begin position="11"/>
        <end position="21"/>
    </location>
</feature>
<dbReference type="PROSITE" id="PS50878">
    <property type="entry name" value="RT_POL"/>
    <property type="match status" value="1"/>
</dbReference>
<feature type="region of interest" description="Disordered" evidence="8">
    <location>
        <begin position="2232"/>
        <end position="2272"/>
    </location>
</feature>
<evidence type="ECO:0000256" key="2">
    <source>
        <dbReference type="ARBA" id="ARBA00004286"/>
    </source>
</evidence>
<comment type="caution">
    <text evidence="11">The sequence shown here is derived from an EMBL/GenBank/DDBJ whole genome shotgun (WGS) entry which is preliminary data.</text>
</comment>
<evidence type="ECO:0000256" key="1">
    <source>
        <dbReference type="ARBA" id="ARBA00004123"/>
    </source>
</evidence>
<dbReference type="Pfam" id="PF14529">
    <property type="entry name" value="Exo_endo_phos_2"/>
    <property type="match status" value="1"/>
</dbReference>
<dbReference type="InterPro" id="IPR042066">
    <property type="entry name" value="Spt6_death-like"/>
</dbReference>
<dbReference type="GO" id="GO:0034728">
    <property type="term" value="P:nucleosome organization"/>
    <property type="evidence" value="ECO:0007669"/>
    <property type="project" value="TreeGrafter"/>
</dbReference>
<feature type="region of interest" description="Disordered" evidence="8">
    <location>
        <begin position="3496"/>
        <end position="3541"/>
    </location>
</feature>
<dbReference type="InterPro" id="IPR000477">
    <property type="entry name" value="RT_dom"/>
</dbReference>
<evidence type="ECO:0000256" key="3">
    <source>
        <dbReference type="ARBA" id="ARBA00009253"/>
    </source>
</evidence>
<evidence type="ECO:0000256" key="6">
    <source>
        <dbReference type="ARBA" id="ARBA00023163"/>
    </source>
</evidence>
<dbReference type="SUPFAM" id="SSF47781">
    <property type="entry name" value="RuvA domain 2-like"/>
    <property type="match status" value="1"/>
</dbReference>
<evidence type="ECO:0000256" key="7">
    <source>
        <dbReference type="ARBA" id="ARBA00023242"/>
    </source>
</evidence>
<dbReference type="SUPFAM" id="SSF53098">
    <property type="entry name" value="Ribonuclease H-like"/>
    <property type="match status" value="2"/>
</dbReference>
<feature type="region of interest" description="Disordered" evidence="8">
    <location>
        <begin position="1"/>
        <end position="219"/>
    </location>
</feature>
<feature type="region of interest" description="Disordered" evidence="8">
    <location>
        <begin position="751"/>
        <end position="810"/>
    </location>
</feature>
<dbReference type="GO" id="GO:0005694">
    <property type="term" value="C:chromosome"/>
    <property type="evidence" value="ECO:0007669"/>
    <property type="project" value="UniProtKB-SubCell"/>
</dbReference>
<dbReference type="Pfam" id="PF14641">
    <property type="entry name" value="HTH_44"/>
    <property type="match status" value="1"/>
</dbReference>